<dbReference type="Pfam" id="PF12796">
    <property type="entry name" value="Ank_2"/>
    <property type="match status" value="1"/>
</dbReference>
<dbReference type="AlphaFoldDB" id="A0A2T7PIZ0"/>
<dbReference type="SUPFAM" id="SSF48403">
    <property type="entry name" value="Ankyrin repeat"/>
    <property type="match status" value="3"/>
</dbReference>
<evidence type="ECO:0000313" key="6">
    <source>
        <dbReference type="Proteomes" id="UP000245119"/>
    </source>
</evidence>
<evidence type="ECO:0000256" key="4">
    <source>
        <dbReference type="SAM" id="MobiDB-lite"/>
    </source>
</evidence>
<keyword evidence="6" id="KW-1185">Reference proteome</keyword>
<feature type="region of interest" description="Disordered" evidence="4">
    <location>
        <begin position="710"/>
        <end position="730"/>
    </location>
</feature>
<sequence length="814" mass="92182">MVAKLRDWDIVKQLIERGANVNEPDSEGFHILHRLVQDPNESILELLVIKGVNLNCRCPNIGTALHMAVKEQKWSFAKRLVAFGADVNDSGLEGLSILHIIAAQKIGYSYDFTPFLHLLISKGADVTARSPSGDSVFHLAARYNNWEIIMELLTHRNDETDCQRFTSTNKQIINSYGIERLDEPDSEGFTILQRLVTKTFPNMSLLRHLLDNGAKCDTLCSSGHSAMHLAVKHDNWSIMDELLRDKIEAQSALTPSTKERFNSSSQEKLAGIKRTHNSKIERKQSGRAPFNINAKDLTGNTVLHLSAKAEKWDQVHTLLTCGANATLEDDEGHTVFYWMAVEKGKGILTETEYYLTRFLLKCGADVDRNVAPKGKSFLHELSMDTSVDAQTATSVTEQLLTRGFRLNDRDPQGDTPLNLAARYGNWKMVCVLLEHGADASIPDSQGWFVFHRLEMDTTHPKYNEINLSSLLLLLTRNGFQVNQTGPAGKSCIQLSLEHRKWELFWWLVESQLSFVFTLQEKKTILQHIYLITSENSDPEKVRTLILHVTEKGDSSCRELTECKDEALKLSFSNCNWVMAKKLVECGADLGIISGPKPLMHLLVLKYRLQDRATWLSFLDALLALGVDINSRDESGKTILYQKWRDFIVNCRFKFSNSFIHELVNRGVSPLVADDEGQSLLIDVLVLERNLALESVKLLIELGVSTHQPALTDNANTNSGSRSLQASTRSPTQRAFEKKYVKAFEMLVESGASSNRELFDLKETEETENVYFQDTRFDITDDPYANLSMSVDDYDYELYDFEEDNSLYFLLPNYI</sequence>
<dbReference type="STRING" id="400727.A0A2T7PIZ0"/>
<dbReference type="PANTHER" id="PTHR24198">
    <property type="entry name" value="ANKYRIN REPEAT AND PROTEIN KINASE DOMAIN-CONTAINING PROTEIN"/>
    <property type="match status" value="1"/>
</dbReference>
<name>A0A2T7PIZ0_POMCA</name>
<dbReference type="EMBL" id="PZQS01000003">
    <property type="protein sequence ID" value="PVD33395.1"/>
    <property type="molecule type" value="Genomic_DNA"/>
</dbReference>
<reference evidence="5 6" key="1">
    <citation type="submission" date="2018-04" db="EMBL/GenBank/DDBJ databases">
        <title>The genome of golden apple snail Pomacea canaliculata provides insight into stress tolerance and invasive adaptation.</title>
        <authorList>
            <person name="Liu C."/>
            <person name="Liu B."/>
            <person name="Ren Y."/>
            <person name="Zhang Y."/>
            <person name="Wang H."/>
            <person name="Li S."/>
            <person name="Jiang F."/>
            <person name="Yin L."/>
            <person name="Zhang G."/>
            <person name="Qian W."/>
            <person name="Fan W."/>
        </authorList>
    </citation>
    <scope>NUCLEOTIDE SEQUENCE [LARGE SCALE GENOMIC DNA]</scope>
    <source>
        <strain evidence="5">SZHN2017</strain>
        <tissue evidence="5">Muscle</tissue>
    </source>
</reference>
<protein>
    <submittedName>
        <fullName evidence="5">Uncharacterized protein</fullName>
    </submittedName>
</protein>
<dbReference type="PROSITE" id="PS50088">
    <property type="entry name" value="ANK_REPEAT"/>
    <property type="match status" value="2"/>
</dbReference>
<dbReference type="InterPro" id="IPR002110">
    <property type="entry name" value="Ankyrin_rpt"/>
</dbReference>
<keyword evidence="2 3" id="KW-0040">ANK repeat</keyword>
<dbReference type="Proteomes" id="UP000245119">
    <property type="component" value="Linkage Group LG3"/>
</dbReference>
<keyword evidence="1" id="KW-0677">Repeat</keyword>
<evidence type="ECO:0000256" key="2">
    <source>
        <dbReference type="ARBA" id="ARBA00023043"/>
    </source>
</evidence>
<evidence type="ECO:0000313" key="5">
    <source>
        <dbReference type="EMBL" id="PVD33395.1"/>
    </source>
</evidence>
<evidence type="ECO:0000256" key="3">
    <source>
        <dbReference type="PROSITE-ProRule" id="PRU00023"/>
    </source>
</evidence>
<dbReference type="InterPro" id="IPR036770">
    <property type="entry name" value="Ankyrin_rpt-contain_sf"/>
</dbReference>
<comment type="caution">
    <text evidence="5">The sequence shown here is derived from an EMBL/GenBank/DDBJ whole genome shotgun (WGS) entry which is preliminary data.</text>
</comment>
<gene>
    <name evidence="5" type="ORF">C0Q70_04651</name>
</gene>
<dbReference type="SMART" id="SM00248">
    <property type="entry name" value="ANK"/>
    <property type="match status" value="12"/>
</dbReference>
<feature type="repeat" description="ANK" evidence="3">
    <location>
        <begin position="412"/>
        <end position="444"/>
    </location>
</feature>
<dbReference type="Pfam" id="PF13857">
    <property type="entry name" value="Ank_5"/>
    <property type="match status" value="1"/>
</dbReference>
<accession>A0A2T7PIZ0</accession>
<evidence type="ECO:0000256" key="1">
    <source>
        <dbReference type="ARBA" id="ARBA00022737"/>
    </source>
</evidence>
<proteinExistence type="predicted"/>
<feature type="repeat" description="ANK" evidence="3">
    <location>
        <begin position="298"/>
        <end position="330"/>
    </location>
</feature>
<organism evidence="5 6">
    <name type="scientific">Pomacea canaliculata</name>
    <name type="common">Golden apple snail</name>
    <dbReference type="NCBI Taxonomy" id="400727"/>
    <lineage>
        <taxon>Eukaryota</taxon>
        <taxon>Metazoa</taxon>
        <taxon>Spiralia</taxon>
        <taxon>Lophotrochozoa</taxon>
        <taxon>Mollusca</taxon>
        <taxon>Gastropoda</taxon>
        <taxon>Caenogastropoda</taxon>
        <taxon>Architaenioglossa</taxon>
        <taxon>Ampullarioidea</taxon>
        <taxon>Ampullariidae</taxon>
        <taxon>Pomacea</taxon>
    </lineage>
</organism>
<dbReference type="PANTHER" id="PTHR24198:SF165">
    <property type="entry name" value="ANKYRIN REPEAT-CONTAINING PROTEIN-RELATED"/>
    <property type="match status" value="1"/>
</dbReference>
<dbReference type="Gene3D" id="1.25.40.20">
    <property type="entry name" value="Ankyrin repeat-containing domain"/>
    <property type="match status" value="3"/>
</dbReference>
<dbReference type="OrthoDB" id="4772757at2759"/>
<dbReference type="PROSITE" id="PS50297">
    <property type="entry name" value="ANK_REP_REGION"/>
    <property type="match status" value="2"/>
</dbReference>